<dbReference type="GO" id="GO:0006355">
    <property type="term" value="P:regulation of DNA-templated transcription"/>
    <property type="evidence" value="ECO:0007669"/>
    <property type="project" value="InterPro"/>
</dbReference>
<dbReference type="InterPro" id="IPR051015">
    <property type="entry name" value="EvgA-like"/>
</dbReference>
<dbReference type="GO" id="GO:0000160">
    <property type="term" value="P:phosphorelay signal transduction system"/>
    <property type="evidence" value="ECO:0007669"/>
    <property type="project" value="InterPro"/>
</dbReference>
<keyword evidence="1 4" id="KW-0597">Phosphoprotein</keyword>
<dbReference type="PROSITE" id="PS50043">
    <property type="entry name" value="HTH_LUXR_2"/>
    <property type="match status" value="1"/>
</dbReference>
<feature type="domain" description="Response regulatory" evidence="6">
    <location>
        <begin position="5"/>
        <end position="121"/>
    </location>
</feature>
<evidence type="ECO:0000313" key="7">
    <source>
        <dbReference type="EMBL" id="ROQ27503.1"/>
    </source>
</evidence>
<gene>
    <name evidence="7" type="ORF">EDC28_104153</name>
</gene>
<dbReference type="AlphaFoldDB" id="A0A3N1PFX9"/>
<evidence type="ECO:0000256" key="2">
    <source>
        <dbReference type="ARBA" id="ARBA00023012"/>
    </source>
</evidence>
<dbReference type="STRING" id="584787.GCA_001247655_02592"/>
<dbReference type="SMART" id="SM00421">
    <property type="entry name" value="HTH_LUXR"/>
    <property type="match status" value="1"/>
</dbReference>
<dbReference type="SUPFAM" id="SSF46894">
    <property type="entry name" value="C-terminal effector domain of the bipartite response regulators"/>
    <property type="match status" value="1"/>
</dbReference>
<accession>A0A3N1PFX9</accession>
<feature type="modified residue" description="4-aspartylphosphate" evidence="4">
    <location>
        <position position="56"/>
    </location>
</feature>
<dbReference type="InterPro" id="IPR011006">
    <property type="entry name" value="CheY-like_superfamily"/>
</dbReference>
<dbReference type="PROSITE" id="PS00622">
    <property type="entry name" value="HTH_LUXR_1"/>
    <property type="match status" value="1"/>
</dbReference>
<dbReference type="SMART" id="SM00448">
    <property type="entry name" value="REC"/>
    <property type="match status" value="1"/>
</dbReference>
<dbReference type="OrthoDB" id="9814495at2"/>
<proteinExistence type="predicted"/>
<organism evidence="7 8">
    <name type="scientific">Gallaecimonas pentaromativorans</name>
    <dbReference type="NCBI Taxonomy" id="584787"/>
    <lineage>
        <taxon>Bacteria</taxon>
        <taxon>Pseudomonadati</taxon>
        <taxon>Pseudomonadota</taxon>
        <taxon>Gammaproteobacteria</taxon>
        <taxon>Enterobacterales</taxon>
        <taxon>Gallaecimonadaceae</taxon>
        <taxon>Gallaecimonas</taxon>
    </lineage>
</organism>
<name>A0A3N1PFX9_9GAMM</name>
<protein>
    <submittedName>
        <fullName evidence="7">LuxR family two component transcriptional regulator</fullName>
    </submittedName>
</protein>
<dbReference type="PANTHER" id="PTHR45566:SF1">
    <property type="entry name" value="HTH-TYPE TRANSCRIPTIONAL REGULATOR YHJB-RELATED"/>
    <property type="match status" value="1"/>
</dbReference>
<evidence type="ECO:0000256" key="1">
    <source>
        <dbReference type="ARBA" id="ARBA00022553"/>
    </source>
</evidence>
<evidence type="ECO:0000313" key="8">
    <source>
        <dbReference type="Proteomes" id="UP000268033"/>
    </source>
</evidence>
<evidence type="ECO:0000256" key="4">
    <source>
        <dbReference type="PROSITE-ProRule" id="PRU00169"/>
    </source>
</evidence>
<evidence type="ECO:0000259" key="5">
    <source>
        <dbReference type="PROSITE" id="PS50043"/>
    </source>
</evidence>
<sequence>MIPVDILIADDHPLFRAAIRLTISAALPQAQIREASDVEALEAALSEANPDLVLLDLTMPGANGFSSLILMRQHYPAVPVVVVSAHEDNSSMSRAYHHGALGFVPKSSHPDAIAEALNQVLAGNTWFPPGFMPEPQSQQEHQLAQGLASLTPQQYKVLVMFSDGLLNKQIAYELGVSEATIKAHATAIFRKLDVRNRTQAVIALQSLGPVPDPSWHAGPLA</sequence>
<dbReference type="InterPro" id="IPR000792">
    <property type="entry name" value="Tscrpt_reg_LuxR_C"/>
</dbReference>
<dbReference type="GO" id="GO:0003677">
    <property type="term" value="F:DNA binding"/>
    <property type="evidence" value="ECO:0007669"/>
    <property type="project" value="UniProtKB-KW"/>
</dbReference>
<dbReference type="CDD" id="cd06170">
    <property type="entry name" value="LuxR_C_like"/>
    <property type="match status" value="1"/>
</dbReference>
<dbReference type="Pfam" id="PF00196">
    <property type="entry name" value="GerE"/>
    <property type="match status" value="1"/>
</dbReference>
<comment type="caution">
    <text evidence="7">The sequence shown here is derived from an EMBL/GenBank/DDBJ whole genome shotgun (WGS) entry which is preliminary data.</text>
</comment>
<dbReference type="PANTHER" id="PTHR45566">
    <property type="entry name" value="HTH-TYPE TRANSCRIPTIONAL REGULATOR YHJB-RELATED"/>
    <property type="match status" value="1"/>
</dbReference>
<keyword evidence="2" id="KW-0902">Two-component regulatory system</keyword>
<feature type="domain" description="HTH luxR-type" evidence="5">
    <location>
        <begin position="143"/>
        <end position="208"/>
    </location>
</feature>
<reference evidence="7 8" key="1">
    <citation type="submission" date="2018-11" db="EMBL/GenBank/DDBJ databases">
        <title>Genomic Encyclopedia of Type Strains, Phase IV (KMG-IV): sequencing the most valuable type-strain genomes for metagenomic binning, comparative biology and taxonomic classification.</title>
        <authorList>
            <person name="Goeker M."/>
        </authorList>
    </citation>
    <scope>NUCLEOTIDE SEQUENCE [LARGE SCALE GENOMIC DNA]</scope>
    <source>
        <strain evidence="7 8">DSM 21945</strain>
    </source>
</reference>
<dbReference type="CDD" id="cd17535">
    <property type="entry name" value="REC_NarL-like"/>
    <property type="match status" value="1"/>
</dbReference>
<dbReference type="InterPro" id="IPR058245">
    <property type="entry name" value="NreC/VraR/RcsB-like_REC"/>
</dbReference>
<evidence type="ECO:0000259" key="6">
    <source>
        <dbReference type="PROSITE" id="PS50110"/>
    </source>
</evidence>
<dbReference type="Pfam" id="PF00072">
    <property type="entry name" value="Response_reg"/>
    <property type="match status" value="1"/>
</dbReference>
<dbReference type="Gene3D" id="3.40.50.2300">
    <property type="match status" value="1"/>
</dbReference>
<dbReference type="PROSITE" id="PS50110">
    <property type="entry name" value="RESPONSE_REGULATORY"/>
    <property type="match status" value="1"/>
</dbReference>
<keyword evidence="8" id="KW-1185">Reference proteome</keyword>
<dbReference type="RefSeq" id="WP_050658157.1">
    <property type="nucleotide sequence ID" value="NZ_JBLXAC010000004.1"/>
</dbReference>
<evidence type="ECO:0000256" key="3">
    <source>
        <dbReference type="ARBA" id="ARBA00023125"/>
    </source>
</evidence>
<keyword evidence="3" id="KW-0238">DNA-binding</keyword>
<dbReference type="InterPro" id="IPR001789">
    <property type="entry name" value="Sig_transdc_resp-reg_receiver"/>
</dbReference>
<dbReference type="Proteomes" id="UP000268033">
    <property type="component" value="Unassembled WGS sequence"/>
</dbReference>
<dbReference type="SUPFAM" id="SSF52172">
    <property type="entry name" value="CheY-like"/>
    <property type="match status" value="1"/>
</dbReference>
<dbReference type="EMBL" id="RJUL01000004">
    <property type="protein sequence ID" value="ROQ27503.1"/>
    <property type="molecule type" value="Genomic_DNA"/>
</dbReference>
<dbReference type="InterPro" id="IPR016032">
    <property type="entry name" value="Sig_transdc_resp-reg_C-effctor"/>
</dbReference>
<dbReference type="PRINTS" id="PR00038">
    <property type="entry name" value="HTHLUXR"/>
</dbReference>